<keyword evidence="2" id="KW-1185">Reference proteome</keyword>
<comment type="caution">
    <text evidence="1">The sequence shown here is derived from an EMBL/GenBank/DDBJ whole genome shotgun (WGS) entry which is preliminary data.</text>
</comment>
<dbReference type="AlphaFoldDB" id="A0AAE1NVU2"/>
<gene>
    <name evidence="1" type="ORF">Pmani_031180</name>
</gene>
<dbReference type="EMBL" id="JAWZYT010003886">
    <property type="protein sequence ID" value="KAK4296306.1"/>
    <property type="molecule type" value="Genomic_DNA"/>
</dbReference>
<protein>
    <submittedName>
        <fullName evidence="1">Uncharacterized protein</fullName>
    </submittedName>
</protein>
<proteinExistence type="predicted"/>
<evidence type="ECO:0000313" key="2">
    <source>
        <dbReference type="Proteomes" id="UP001292094"/>
    </source>
</evidence>
<dbReference type="Proteomes" id="UP001292094">
    <property type="component" value="Unassembled WGS sequence"/>
</dbReference>
<sequence>MCRLTEGDTGEEVGGSLVGGLVSQGQERPCLITMEVQPLCGQAESQPVRQPGVGPSLGLGFESERDLAGLGGLWAASLGGGAVPGRKGLPVVCLGRSPSGSRRVL</sequence>
<evidence type="ECO:0000313" key="1">
    <source>
        <dbReference type="EMBL" id="KAK4296306.1"/>
    </source>
</evidence>
<accession>A0AAE1NVU2</accession>
<name>A0AAE1NVU2_9EUCA</name>
<reference evidence="1" key="1">
    <citation type="submission" date="2023-11" db="EMBL/GenBank/DDBJ databases">
        <title>Genome assemblies of two species of porcelain crab, Petrolisthes cinctipes and Petrolisthes manimaculis (Anomura: Porcellanidae).</title>
        <authorList>
            <person name="Angst P."/>
        </authorList>
    </citation>
    <scope>NUCLEOTIDE SEQUENCE</scope>
    <source>
        <strain evidence="1">PB745_02</strain>
        <tissue evidence="1">Gill</tissue>
    </source>
</reference>
<organism evidence="1 2">
    <name type="scientific">Petrolisthes manimaculis</name>
    <dbReference type="NCBI Taxonomy" id="1843537"/>
    <lineage>
        <taxon>Eukaryota</taxon>
        <taxon>Metazoa</taxon>
        <taxon>Ecdysozoa</taxon>
        <taxon>Arthropoda</taxon>
        <taxon>Crustacea</taxon>
        <taxon>Multicrustacea</taxon>
        <taxon>Malacostraca</taxon>
        <taxon>Eumalacostraca</taxon>
        <taxon>Eucarida</taxon>
        <taxon>Decapoda</taxon>
        <taxon>Pleocyemata</taxon>
        <taxon>Anomura</taxon>
        <taxon>Galatheoidea</taxon>
        <taxon>Porcellanidae</taxon>
        <taxon>Petrolisthes</taxon>
    </lineage>
</organism>